<dbReference type="PANTHER" id="PTHR12542">
    <property type="entry name" value="EXOCYST COMPLEX PROTEIN EXO70"/>
    <property type="match status" value="1"/>
</dbReference>
<keyword evidence="2 3" id="KW-0813">Transport</keyword>
<dbReference type="GO" id="GO:0006887">
    <property type="term" value="P:exocytosis"/>
    <property type="evidence" value="ECO:0007669"/>
    <property type="project" value="UniProtKB-KW"/>
</dbReference>
<name>A0A833VHN3_9POAL</name>
<keyword evidence="3" id="KW-0268">Exocytosis</keyword>
<proteinExistence type="inferred from homology"/>
<evidence type="ECO:0000313" key="5">
    <source>
        <dbReference type="EMBL" id="KAF3340827.1"/>
    </source>
</evidence>
<dbReference type="Proteomes" id="UP000623129">
    <property type="component" value="Unassembled WGS sequence"/>
</dbReference>
<protein>
    <recommendedName>
        <fullName evidence="3">Exocyst subunit Exo70 family protein</fullName>
    </recommendedName>
</protein>
<reference evidence="5" key="1">
    <citation type="submission" date="2020-01" db="EMBL/GenBank/DDBJ databases">
        <title>Genome sequence of Kobresia littledalei, the first chromosome-level genome in the family Cyperaceae.</title>
        <authorList>
            <person name="Qu G."/>
        </authorList>
    </citation>
    <scope>NUCLEOTIDE SEQUENCE</scope>
    <source>
        <strain evidence="5">C.B.Clarke</strain>
        <tissue evidence="5">Leaf</tissue>
    </source>
</reference>
<sequence length="612" mass="69524">MATTTLATLLTNSSTRRVVDVDDDQNHLSRLPPITDSISTIHAFISKWDPHSSLSSRFLRATTHLHSYLLYLAASPARSSRNELMRTNSLLQSAMNCLDQELRNHLSISDVHTLTDTISTVRSIVETMLSTGYGEECLTTYQSILRASVMSQLNQLGFDLYANRTRKLRKLKWEVLDNRIQSWIDALQKAVRLVFFHEKQLSDKIFGASAQSVRDSVFATIISDIAGTFLSFPEIVCTKHVKRVPERLFRLLDLYECLSDLIPDIESVFASEPTSPVRTKVMSSLTKLSVSIQTILYEFERSIQKDTTKTQTAPGGQVLALTWYVMNYLLSLSDYEAPLRVILADVWQESDASSIQSFDSDNRYGSPVSVRISWLLLVLLRKLESKAEKYNDVALSYLFLVNNVYDMVKKVDISTLKESLGDEWVAVHMTKVRRYMEGHVRSGWAHVSASLPVKDEETVERVREFEMLFQKVLKEREGWVIVDPVLRNEVRLLVESMLVPAYRGWYQVYRGKMEVRFAPEDVRNQVFGLYEGSGSGSVSGSGSGCGSGSGKLLRRLGCYLPQQGDMSVRFQIEGAKALPGEFSLRYPITYDLQQHHELSFRHQIQNFDSSKE</sequence>
<dbReference type="GO" id="GO:0015031">
    <property type="term" value="P:protein transport"/>
    <property type="evidence" value="ECO:0007669"/>
    <property type="project" value="UniProtKB-KW"/>
</dbReference>
<keyword evidence="3" id="KW-0653">Protein transport</keyword>
<evidence type="ECO:0000256" key="1">
    <source>
        <dbReference type="ARBA" id="ARBA00006756"/>
    </source>
</evidence>
<comment type="similarity">
    <text evidence="1 3">Belongs to the EXO70 family.</text>
</comment>
<evidence type="ECO:0000259" key="4">
    <source>
        <dbReference type="Pfam" id="PF03081"/>
    </source>
</evidence>
<dbReference type="InterPro" id="IPR046364">
    <property type="entry name" value="Exo70_C"/>
</dbReference>
<feature type="domain" description="Exocyst complex subunit Exo70 C-terminal" evidence="4">
    <location>
        <begin position="182"/>
        <end position="525"/>
    </location>
</feature>
<dbReference type="OrthoDB" id="636067at2759"/>
<dbReference type="GO" id="GO:0005546">
    <property type="term" value="F:phosphatidylinositol-4,5-bisphosphate binding"/>
    <property type="evidence" value="ECO:0007669"/>
    <property type="project" value="InterPro"/>
</dbReference>
<keyword evidence="6" id="KW-1185">Reference proteome</keyword>
<dbReference type="PANTHER" id="PTHR12542:SF17">
    <property type="entry name" value="EXOCYST SUBUNIT EXO70 FAMILY PROTEIN"/>
    <property type="match status" value="1"/>
</dbReference>
<comment type="function">
    <text evidence="3">Component of the exocyst complex.</text>
</comment>
<accession>A0A833VHN3</accession>
<dbReference type="Gene3D" id="1.20.1280.170">
    <property type="entry name" value="Exocyst complex component Exo70"/>
    <property type="match status" value="1"/>
</dbReference>
<evidence type="ECO:0000256" key="3">
    <source>
        <dbReference type="RuleBase" id="RU365026"/>
    </source>
</evidence>
<gene>
    <name evidence="5" type="ORF">FCM35_KLT09671</name>
</gene>
<evidence type="ECO:0000313" key="6">
    <source>
        <dbReference type="Proteomes" id="UP000623129"/>
    </source>
</evidence>
<organism evidence="5 6">
    <name type="scientific">Carex littledalei</name>
    <dbReference type="NCBI Taxonomy" id="544730"/>
    <lineage>
        <taxon>Eukaryota</taxon>
        <taxon>Viridiplantae</taxon>
        <taxon>Streptophyta</taxon>
        <taxon>Embryophyta</taxon>
        <taxon>Tracheophyta</taxon>
        <taxon>Spermatophyta</taxon>
        <taxon>Magnoliopsida</taxon>
        <taxon>Liliopsida</taxon>
        <taxon>Poales</taxon>
        <taxon>Cyperaceae</taxon>
        <taxon>Cyperoideae</taxon>
        <taxon>Cariceae</taxon>
        <taxon>Carex</taxon>
        <taxon>Carex subgen. Euthyceras</taxon>
    </lineage>
</organism>
<dbReference type="InterPro" id="IPR016159">
    <property type="entry name" value="Cullin_repeat-like_dom_sf"/>
</dbReference>
<dbReference type="SUPFAM" id="SSF74788">
    <property type="entry name" value="Cullin repeat-like"/>
    <property type="match status" value="1"/>
</dbReference>
<dbReference type="EMBL" id="SWLB01000002">
    <property type="protein sequence ID" value="KAF3340827.1"/>
    <property type="molecule type" value="Genomic_DNA"/>
</dbReference>
<dbReference type="AlphaFoldDB" id="A0A833VHN3"/>
<comment type="caution">
    <text evidence="5">The sequence shown here is derived from an EMBL/GenBank/DDBJ whole genome shotgun (WGS) entry which is preliminary data.</text>
</comment>
<dbReference type="GO" id="GO:0000145">
    <property type="term" value="C:exocyst"/>
    <property type="evidence" value="ECO:0007669"/>
    <property type="project" value="InterPro"/>
</dbReference>
<dbReference type="InterPro" id="IPR004140">
    <property type="entry name" value="Exo70"/>
</dbReference>
<evidence type="ECO:0000256" key="2">
    <source>
        <dbReference type="ARBA" id="ARBA00022448"/>
    </source>
</evidence>
<dbReference type="Pfam" id="PF03081">
    <property type="entry name" value="Exo70_C"/>
    <property type="match status" value="1"/>
</dbReference>